<dbReference type="Pfam" id="PF00015">
    <property type="entry name" value="MCPsignal"/>
    <property type="match status" value="1"/>
</dbReference>
<evidence type="ECO:0000256" key="3">
    <source>
        <dbReference type="SAM" id="MobiDB-lite"/>
    </source>
</evidence>
<accession>A0A917I4D1</accession>
<dbReference type="Proteomes" id="UP000603912">
    <property type="component" value="Unassembled WGS sequence"/>
</dbReference>
<dbReference type="InterPro" id="IPR004089">
    <property type="entry name" value="MCPsignal_dom"/>
</dbReference>
<protein>
    <submittedName>
        <fullName evidence="5">Chemotaxis protein</fullName>
    </submittedName>
</protein>
<dbReference type="Gene3D" id="1.10.287.950">
    <property type="entry name" value="Methyl-accepting chemotaxis protein"/>
    <property type="match status" value="1"/>
</dbReference>
<dbReference type="EMBL" id="BMES01000001">
    <property type="protein sequence ID" value="GGH11561.1"/>
    <property type="molecule type" value="Genomic_DNA"/>
</dbReference>
<dbReference type="GO" id="GO:0007165">
    <property type="term" value="P:signal transduction"/>
    <property type="evidence" value="ECO:0007669"/>
    <property type="project" value="UniProtKB-KW"/>
</dbReference>
<evidence type="ECO:0000313" key="5">
    <source>
        <dbReference type="EMBL" id="GGH11561.1"/>
    </source>
</evidence>
<comment type="caution">
    <text evidence="5">The sequence shown here is derived from an EMBL/GenBank/DDBJ whole genome shotgun (WGS) entry which is preliminary data.</text>
</comment>
<proteinExistence type="predicted"/>
<dbReference type="GO" id="GO:0016020">
    <property type="term" value="C:membrane"/>
    <property type="evidence" value="ECO:0007669"/>
    <property type="project" value="InterPro"/>
</dbReference>
<feature type="domain" description="Methyl-accepting transducer" evidence="4">
    <location>
        <begin position="62"/>
        <end position="287"/>
    </location>
</feature>
<dbReference type="PROSITE" id="PS50111">
    <property type="entry name" value="CHEMOTAXIS_TRANSDUC_2"/>
    <property type="match status" value="1"/>
</dbReference>
<evidence type="ECO:0000256" key="2">
    <source>
        <dbReference type="PROSITE-ProRule" id="PRU00284"/>
    </source>
</evidence>
<evidence type="ECO:0000259" key="4">
    <source>
        <dbReference type="PROSITE" id="PS50111"/>
    </source>
</evidence>
<evidence type="ECO:0000313" key="6">
    <source>
        <dbReference type="Proteomes" id="UP000603912"/>
    </source>
</evidence>
<sequence>MNLVRLFKRPRSAADLHDAPSPAVEAPTAQPSESPDGGDGLREVLRQLEDDVLLTMRVIGYSADDVQSQVTETLTLMDGLRDASLELSSLSDTAFKATTSLAETTQQLSRTGVAIESHIAGTDEFVDDARNLAGDVTQRMQQLTTAVDRIAGVVAVIGAIARQTNLLALNASIEAARAGAAGRGFAVVATEVKQLAGQVQAATSDIGAQIATLQTVARESGASIGAIARLLARVGPVLGSVRDAVGAQMDAAREVAHRASDSLQFVRVVSQKSEAMTQIAADAAGACRNAGEAANMTVPALHRLTQRASAVFRHAEAGDQRKYRRAPLRLDGYFRKGDALSAVPIVTLDISRGGVLALPDPELRVGGRGRLDLPTLGVFEATILSATEDGVRFVFDALPQAVGDGIDQIVADTERRFQGWIKTAQAAATEVTLQFELAVQQGQVSASDLITVDYRRIEGTNPIQYTTRATPFYDAVLPPILERFRAENPEAFLVMAADRNAYMPVHHPEWSKPQRPGEIEWNDVNCRNRRILERSKLLVIARSRTSYSLTAFMRHNGGTNWVPATMVASPVFVQGQLWGNVMFAVAIEPRNMKTPSLSATAPLAPQPMT</sequence>
<dbReference type="InterPro" id="IPR009875">
    <property type="entry name" value="PilZ_domain"/>
</dbReference>
<gene>
    <name evidence="5" type="ORF">GCM10007036_08710</name>
</gene>
<dbReference type="Pfam" id="PF07238">
    <property type="entry name" value="PilZ"/>
    <property type="match status" value="1"/>
</dbReference>
<reference evidence="5" key="1">
    <citation type="journal article" date="2014" name="Int. J. Syst. Evol. Microbiol.">
        <title>Complete genome sequence of Corynebacterium casei LMG S-19264T (=DSM 44701T), isolated from a smear-ripened cheese.</title>
        <authorList>
            <consortium name="US DOE Joint Genome Institute (JGI-PGF)"/>
            <person name="Walter F."/>
            <person name="Albersmeier A."/>
            <person name="Kalinowski J."/>
            <person name="Ruckert C."/>
        </authorList>
    </citation>
    <scope>NUCLEOTIDE SEQUENCE</scope>
    <source>
        <strain evidence="5">CGMCC 1.12214</strain>
    </source>
</reference>
<dbReference type="PANTHER" id="PTHR32089:SF112">
    <property type="entry name" value="LYSOZYME-LIKE PROTEIN-RELATED"/>
    <property type="match status" value="1"/>
</dbReference>
<dbReference type="RefSeq" id="WP_188516481.1">
    <property type="nucleotide sequence ID" value="NZ_BMES01000001.1"/>
</dbReference>
<dbReference type="SMART" id="SM00283">
    <property type="entry name" value="MA"/>
    <property type="match status" value="1"/>
</dbReference>
<organism evidence="5 6">
    <name type="scientific">Alsobacter metallidurans</name>
    <dbReference type="NCBI Taxonomy" id="340221"/>
    <lineage>
        <taxon>Bacteria</taxon>
        <taxon>Pseudomonadati</taxon>
        <taxon>Pseudomonadota</taxon>
        <taxon>Alphaproteobacteria</taxon>
        <taxon>Hyphomicrobiales</taxon>
        <taxon>Alsobacteraceae</taxon>
        <taxon>Alsobacter</taxon>
    </lineage>
</organism>
<dbReference type="PANTHER" id="PTHR32089">
    <property type="entry name" value="METHYL-ACCEPTING CHEMOTAXIS PROTEIN MCPB"/>
    <property type="match status" value="1"/>
</dbReference>
<keyword evidence="1 2" id="KW-0807">Transducer</keyword>
<reference evidence="5" key="2">
    <citation type="submission" date="2020-09" db="EMBL/GenBank/DDBJ databases">
        <authorList>
            <person name="Sun Q."/>
            <person name="Zhou Y."/>
        </authorList>
    </citation>
    <scope>NUCLEOTIDE SEQUENCE</scope>
    <source>
        <strain evidence="5">CGMCC 1.12214</strain>
    </source>
</reference>
<name>A0A917I4D1_9HYPH</name>
<dbReference type="GO" id="GO:0035438">
    <property type="term" value="F:cyclic-di-GMP binding"/>
    <property type="evidence" value="ECO:0007669"/>
    <property type="project" value="InterPro"/>
</dbReference>
<evidence type="ECO:0000256" key="1">
    <source>
        <dbReference type="ARBA" id="ARBA00023224"/>
    </source>
</evidence>
<dbReference type="AlphaFoldDB" id="A0A917I4D1"/>
<keyword evidence="6" id="KW-1185">Reference proteome</keyword>
<feature type="region of interest" description="Disordered" evidence="3">
    <location>
        <begin position="12"/>
        <end position="41"/>
    </location>
</feature>
<dbReference type="SUPFAM" id="SSF58104">
    <property type="entry name" value="Methyl-accepting chemotaxis protein (MCP) signaling domain"/>
    <property type="match status" value="1"/>
</dbReference>